<dbReference type="EMBL" id="AVOT02025765">
    <property type="protein sequence ID" value="MBW0517227.1"/>
    <property type="molecule type" value="Genomic_DNA"/>
</dbReference>
<accession>A0A9Q3HUY2</accession>
<gene>
    <name evidence="2" type="ORF">O181_056942</name>
</gene>
<comment type="caution">
    <text evidence="2">The sequence shown here is derived from an EMBL/GenBank/DDBJ whole genome shotgun (WGS) entry which is preliminary data.</text>
</comment>
<evidence type="ECO:0000313" key="3">
    <source>
        <dbReference type="Proteomes" id="UP000765509"/>
    </source>
</evidence>
<proteinExistence type="predicted"/>
<sequence length="190" mass="20942">MQQAVAFNHTYKLVSMDMSSTTSTLCTNSTSPQLLLNTQSNYLPYSLPSTIFKPPVPSTIPLEIPTTPPIITEEDIPKHPPNVTPKRSSQHESPHLNNDQYLEVQADSIPNSPAQVHPLTPTNEIIDEVLHVAIVENNSSPNFPSQIPSNTTTENNAMTPHVVSSPRQINHVQSSHTLSAPHFENPKTIF</sequence>
<dbReference type="AlphaFoldDB" id="A0A9Q3HUY2"/>
<dbReference type="Proteomes" id="UP000765509">
    <property type="component" value="Unassembled WGS sequence"/>
</dbReference>
<organism evidence="2 3">
    <name type="scientific">Austropuccinia psidii MF-1</name>
    <dbReference type="NCBI Taxonomy" id="1389203"/>
    <lineage>
        <taxon>Eukaryota</taxon>
        <taxon>Fungi</taxon>
        <taxon>Dikarya</taxon>
        <taxon>Basidiomycota</taxon>
        <taxon>Pucciniomycotina</taxon>
        <taxon>Pucciniomycetes</taxon>
        <taxon>Pucciniales</taxon>
        <taxon>Sphaerophragmiaceae</taxon>
        <taxon>Austropuccinia</taxon>
    </lineage>
</organism>
<feature type="region of interest" description="Disordered" evidence="1">
    <location>
        <begin position="71"/>
        <end position="94"/>
    </location>
</feature>
<protein>
    <submittedName>
        <fullName evidence="2">Uncharacterized protein</fullName>
    </submittedName>
</protein>
<keyword evidence="3" id="KW-1185">Reference proteome</keyword>
<evidence type="ECO:0000313" key="2">
    <source>
        <dbReference type="EMBL" id="MBW0517227.1"/>
    </source>
</evidence>
<name>A0A9Q3HUY2_9BASI</name>
<evidence type="ECO:0000256" key="1">
    <source>
        <dbReference type="SAM" id="MobiDB-lite"/>
    </source>
</evidence>
<reference evidence="2" key="1">
    <citation type="submission" date="2021-03" db="EMBL/GenBank/DDBJ databases">
        <title>Draft genome sequence of rust myrtle Austropuccinia psidii MF-1, a brazilian biotype.</title>
        <authorList>
            <person name="Quecine M.C."/>
            <person name="Pachon D.M.R."/>
            <person name="Bonatelli M.L."/>
            <person name="Correr F.H."/>
            <person name="Franceschini L.M."/>
            <person name="Leite T.F."/>
            <person name="Margarido G.R.A."/>
            <person name="Almeida C.A."/>
            <person name="Ferrarezi J.A."/>
            <person name="Labate C.A."/>
        </authorList>
    </citation>
    <scope>NUCLEOTIDE SEQUENCE</scope>
    <source>
        <strain evidence="2">MF-1</strain>
    </source>
</reference>